<keyword evidence="2" id="KW-0472">Membrane</keyword>
<evidence type="ECO:0008006" key="5">
    <source>
        <dbReference type="Google" id="ProtNLM"/>
    </source>
</evidence>
<keyword evidence="4" id="KW-1185">Reference proteome</keyword>
<dbReference type="PANTHER" id="PTHR35453:SF1">
    <property type="entry name" value="PROSTATE ANDROGEN-REGULATED MUCIN-LIKE PROTEIN 1"/>
    <property type="match status" value="1"/>
</dbReference>
<dbReference type="InterPro" id="IPR031431">
    <property type="entry name" value="PARM1"/>
</dbReference>
<feature type="transmembrane region" description="Helical" evidence="2">
    <location>
        <begin position="470"/>
        <end position="491"/>
    </location>
</feature>
<feature type="region of interest" description="Disordered" evidence="1">
    <location>
        <begin position="1"/>
        <end position="20"/>
    </location>
</feature>
<dbReference type="EMBL" id="VBQZ03000124">
    <property type="protein sequence ID" value="MXQ94983.1"/>
    <property type="molecule type" value="Genomic_DNA"/>
</dbReference>
<reference evidence="3" key="1">
    <citation type="submission" date="2019-10" db="EMBL/GenBank/DDBJ databases">
        <title>The sequence and de novo assembly of the wild yak genome.</title>
        <authorList>
            <person name="Liu Y."/>
        </authorList>
    </citation>
    <scope>NUCLEOTIDE SEQUENCE [LARGE SCALE GENOMIC DNA]</scope>
    <source>
        <strain evidence="3">WY2019</strain>
    </source>
</reference>
<keyword evidence="2" id="KW-0812">Transmembrane</keyword>
<feature type="region of interest" description="Disordered" evidence="1">
    <location>
        <begin position="58"/>
        <end position="80"/>
    </location>
</feature>
<dbReference type="GO" id="GO:0005769">
    <property type="term" value="C:early endosome"/>
    <property type="evidence" value="ECO:0007669"/>
    <property type="project" value="TreeGrafter"/>
</dbReference>
<sequence>MRTELETVTGVESEREEKEQKVGEDENRFCFFVVKLRDMTPFLCAERLLDVTGSRDMAGTVHRTQGGNSEDPESHRRSSLSIFRDGERRSWRQDHMALEPPHHLQQSVKPGCFMAVFMLATLRHPNMAPPEFRVSLGICAQHCLLLRQATTVYPQLKKITTFFPNVILSISMHSPHGELGSTAQHLFLDGKCAHTFIRLRGQAHNPCIPVPGCRAQNPEAGSNQSVSTRGKEEPIRLRLQSVSASIPSTDSLLAETTTPTAIWTSSPQSPPASPTSGPSNSSVLLDPTPVPTSLSTKNISTEPREEQSTSPASNWEGTDPSPTSGGVHLTPTPEEHSSDTPEAGVPTTGSQPPAESPTLTSPQAPASSPLPPSTSPPEVPSASISTSHSSAETSTEPTGAPTTPESHTEEHSSTLTPTSHASSESVPTEATPQATVPPKVTCILIDMETTTTSPGVIMQEVEHALSSGDIAAITVTVIAVVLLVFGVAAYLKIRHSSYGRLLDDHDYGSWGNYNNPLYDDS</sequence>
<feature type="compositionally biased region" description="Polar residues" evidence="1">
    <location>
        <begin position="413"/>
        <end position="434"/>
    </location>
</feature>
<accession>A0A6B0S6W9</accession>
<feature type="compositionally biased region" description="Polar residues" evidence="1">
    <location>
        <begin position="291"/>
        <end position="301"/>
    </location>
</feature>
<protein>
    <recommendedName>
        <fullName evidence="5">Prostate androgen-regulated mucin-like protein 1</fullName>
    </recommendedName>
</protein>
<evidence type="ECO:0000313" key="4">
    <source>
        <dbReference type="Proteomes" id="UP000322234"/>
    </source>
</evidence>
<dbReference type="Pfam" id="PF17061">
    <property type="entry name" value="PARM"/>
    <property type="match status" value="1"/>
</dbReference>
<evidence type="ECO:0000256" key="1">
    <source>
        <dbReference type="SAM" id="MobiDB-lite"/>
    </source>
</evidence>
<name>A0A6B0S6W9_9CETA</name>
<feature type="compositionally biased region" description="Polar residues" evidence="1">
    <location>
        <begin position="308"/>
        <end position="324"/>
    </location>
</feature>
<evidence type="ECO:0000313" key="3">
    <source>
        <dbReference type="EMBL" id="MXQ94983.1"/>
    </source>
</evidence>
<feature type="compositionally biased region" description="Pro residues" evidence="1">
    <location>
        <begin position="368"/>
        <end position="379"/>
    </location>
</feature>
<organism evidence="3 4">
    <name type="scientific">Bos mutus</name>
    <name type="common">wild yak</name>
    <dbReference type="NCBI Taxonomy" id="72004"/>
    <lineage>
        <taxon>Eukaryota</taxon>
        <taxon>Metazoa</taxon>
        <taxon>Chordata</taxon>
        <taxon>Craniata</taxon>
        <taxon>Vertebrata</taxon>
        <taxon>Euteleostomi</taxon>
        <taxon>Mammalia</taxon>
        <taxon>Eutheria</taxon>
        <taxon>Laurasiatheria</taxon>
        <taxon>Artiodactyla</taxon>
        <taxon>Ruminantia</taxon>
        <taxon>Pecora</taxon>
        <taxon>Bovidae</taxon>
        <taxon>Bovinae</taxon>
        <taxon>Bos</taxon>
    </lineage>
</organism>
<feature type="region of interest" description="Disordered" evidence="1">
    <location>
        <begin position="261"/>
        <end position="434"/>
    </location>
</feature>
<comment type="caution">
    <text evidence="3">The sequence shown here is derived from an EMBL/GenBank/DDBJ whole genome shotgun (WGS) entry which is preliminary data.</text>
</comment>
<proteinExistence type="predicted"/>
<gene>
    <name evidence="3" type="ORF">E5288_WYG019218</name>
</gene>
<keyword evidence="2" id="KW-1133">Transmembrane helix</keyword>
<dbReference type="GO" id="GO:0005886">
    <property type="term" value="C:plasma membrane"/>
    <property type="evidence" value="ECO:0007669"/>
    <property type="project" value="TreeGrafter"/>
</dbReference>
<feature type="compositionally biased region" description="Low complexity" evidence="1">
    <location>
        <begin position="380"/>
        <end position="398"/>
    </location>
</feature>
<dbReference type="Proteomes" id="UP000322234">
    <property type="component" value="Unassembled WGS sequence"/>
</dbReference>
<dbReference type="GO" id="GO:0005770">
    <property type="term" value="C:late endosome"/>
    <property type="evidence" value="ECO:0007669"/>
    <property type="project" value="TreeGrafter"/>
</dbReference>
<dbReference type="AlphaFoldDB" id="A0A6B0S6W9"/>
<dbReference type="PANTHER" id="PTHR35453">
    <property type="entry name" value="PROSTATE ANDROGEN-REGULATED MUCIN-LIKE PROTEIN 1"/>
    <property type="match status" value="1"/>
</dbReference>
<evidence type="ECO:0000256" key="2">
    <source>
        <dbReference type="SAM" id="Phobius"/>
    </source>
</evidence>
<feature type="compositionally biased region" description="Low complexity" evidence="1">
    <location>
        <begin position="356"/>
        <end position="367"/>
    </location>
</feature>
<dbReference type="GO" id="GO:0005794">
    <property type="term" value="C:Golgi apparatus"/>
    <property type="evidence" value="ECO:0007669"/>
    <property type="project" value="TreeGrafter"/>
</dbReference>